<dbReference type="Proteomes" id="UP001595740">
    <property type="component" value="Unassembled WGS sequence"/>
</dbReference>
<dbReference type="RefSeq" id="WP_386760254.1">
    <property type="nucleotide sequence ID" value="NZ_JBHRXK010000016.1"/>
</dbReference>
<reference evidence="2" key="1">
    <citation type="journal article" date="2019" name="Int. J. Syst. Evol. Microbiol.">
        <title>The Global Catalogue of Microorganisms (GCM) 10K type strain sequencing project: providing services to taxonomists for standard genome sequencing and annotation.</title>
        <authorList>
            <consortium name="The Broad Institute Genomics Platform"/>
            <consortium name="The Broad Institute Genome Sequencing Center for Infectious Disease"/>
            <person name="Wu L."/>
            <person name="Ma J."/>
        </authorList>
    </citation>
    <scope>NUCLEOTIDE SEQUENCE [LARGE SCALE GENOMIC DNA]</scope>
    <source>
        <strain evidence="2">KCTC 42875</strain>
    </source>
</reference>
<accession>A0ABV7RWE0</accession>
<evidence type="ECO:0000313" key="1">
    <source>
        <dbReference type="EMBL" id="MFC3552493.1"/>
    </source>
</evidence>
<dbReference type="EMBL" id="JBHRXK010000016">
    <property type="protein sequence ID" value="MFC3552493.1"/>
    <property type="molecule type" value="Genomic_DNA"/>
</dbReference>
<keyword evidence="2" id="KW-1185">Reference proteome</keyword>
<comment type="caution">
    <text evidence="1">The sequence shown here is derived from an EMBL/GenBank/DDBJ whole genome shotgun (WGS) entry which is preliminary data.</text>
</comment>
<protein>
    <submittedName>
        <fullName evidence="1">Uncharacterized protein</fullName>
    </submittedName>
</protein>
<evidence type="ECO:0000313" key="2">
    <source>
        <dbReference type="Proteomes" id="UP001595740"/>
    </source>
</evidence>
<organism evidence="1 2">
    <name type="scientific">Lysobacter cavernae</name>
    <dbReference type="NCBI Taxonomy" id="1685901"/>
    <lineage>
        <taxon>Bacteria</taxon>
        <taxon>Pseudomonadati</taxon>
        <taxon>Pseudomonadota</taxon>
        <taxon>Gammaproteobacteria</taxon>
        <taxon>Lysobacterales</taxon>
        <taxon>Lysobacteraceae</taxon>
        <taxon>Lysobacter</taxon>
    </lineage>
</organism>
<sequence length="126" mass="14536">MSSETIEEVRSLFELAERETDPERKFTALEEALDLTDDLRGDPAVDPAVLGVANNLRQSHLRRLLGQLVAMHHVEMDTWFNYIKLLLLRVVPEVEAVLAKDSTLRESYVTFKNLWKDELLKMLQQA</sequence>
<proteinExistence type="predicted"/>
<gene>
    <name evidence="1" type="ORF">ACFOLC_15925</name>
</gene>
<name>A0ABV7RWE0_9GAMM</name>